<keyword evidence="3 9" id="KW-0479">Metal-binding</keyword>
<evidence type="ECO:0000256" key="6">
    <source>
        <dbReference type="ARBA" id="ARBA00023049"/>
    </source>
</evidence>
<feature type="domain" description="Oligopeptidase A N-terminal" evidence="11">
    <location>
        <begin position="27"/>
        <end position="134"/>
    </location>
</feature>
<comment type="similarity">
    <text evidence="1 9">Belongs to the peptidase M3 family.</text>
</comment>
<keyword evidence="2 9" id="KW-0645">Protease</keyword>
<evidence type="ECO:0000256" key="5">
    <source>
        <dbReference type="ARBA" id="ARBA00022833"/>
    </source>
</evidence>
<dbReference type="SUPFAM" id="SSF55486">
    <property type="entry name" value="Metalloproteases ('zincins'), catalytic domain"/>
    <property type="match status" value="1"/>
</dbReference>
<comment type="cofactor">
    <cofactor evidence="9">
        <name>Zn(2+)</name>
        <dbReference type="ChEBI" id="CHEBI:29105"/>
    </cofactor>
    <text evidence="9">Binds 1 zinc ion.</text>
</comment>
<evidence type="ECO:0000256" key="9">
    <source>
        <dbReference type="RuleBase" id="RU003435"/>
    </source>
</evidence>
<evidence type="ECO:0000259" key="11">
    <source>
        <dbReference type="Pfam" id="PF19310"/>
    </source>
</evidence>
<evidence type="ECO:0000256" key="4">
    <source>
        <dbReference type="ARBA" id="ARBA00022801"/>
    </source>
</evidence>
<dbReference type="EMBL" id="MIQH01000343">
    <property type="protein sequence ID" value="OIR25348.1"/>
    <property type="molecule type" value="Genomic_DNA"/>
</dbReference>
<dbReference type="RefSeq" id="WP_071563578.1">
    <property type="nucleotide sequence ID" value="NZ_MIQH01000343.1"/>
</dbReference>
<evidence type="ECO:0000256" key="3">
    <source>
        <dbReference type="ARBA" id="ARBA00022723"/>
    </source>
</evidence>
<dbReference type="CDD" id="cd06456">
    <property type="entry name" value="M3A_DCP"/>
    <property type="match status" value="1"/>
</dbReference>
<dbReference type="InterPro" id="IPR034005">
    <property type="entry name" value="M3A_DCP"/>
</dbReference>
<organism evidence="12 13">
    <name type="scientific">Bathymodiolus thermophilus thioautotrophic gill symbiont</name>
    <dbReference type="NCBI Taxonomy" id="2360"/>
    <lineage>
        <taxon>Bacteria</taxon>
        <taxon>Pseudomonadati</taxon>
        <taxon>Pseudomonadota</taxon>
        <taxon>Gammaproteobacteria</taxon>
        <taxon>sulfur-oxidizing symbionts</taxon>
    </lineage>
</organism>
<dbReference type="EC" id="3.4.24.70" evidence="8"/>
<dbReference type="PANTHER" id="PTHR43660:SF1">
    <property type="entry name" value="DIPEPTIDYL CARBOXYPEPTIDASE"/>
    <property type="match status" value="1"/>
</dbReference>
<dbReference type="Gene3D" id="1.10.1370.10">
    <property type="entry name" value="Neurolysin, domain 3"/>
    <property type="match status" value="1"/>
</dbReference>
<reference evidence="13" key="1">
    <citation type="submission" date="2016-09" db="EMBL/GenBank/DDBJ databases">
        <title>Genome Sequence of Bathymodiolus thermophilus sulfur-oxidizing gill endosymbiont.</title>
        <authorList>
            <person name="Ponnudurai R."/>
            <person name="Kleiner M."/>
            <person name="Sayavedra L."/>
            <person name="Thuermer A."/>
            <person name="Felbeck H."/>
            <person name="Schlueter R."/>
            <person name="Schweder T."/>
            <person name="Markert S."/>
        </authorList>
    </citation>
    <scope>NUCLEOTIDE SEQUENCE [LARGE SCALE GENOMIC DNA]</scope>
    <source>
        <strain evidence="13">BAT/CrabSpa'14</strain>
    </source>
</reference>
<protein>
    <recommendedName>
        <fullName evidence="8">oligopeptidase A</fullName>
        <ecNumber evidence="8">3.4.24.70</ecNumber>
    </recommendedName>
</protein>
<dbReference type="GO" id="GO:0005829">
    <property type="term" value="C:cytosol"/>
    <property type="evidence" value="ECO:0007669"/>
    <property type="project" value="UniProtKB-ARBA"/>
</dbReference>
<evidence type="ECO:0000256" key="2">
    <source>
        <dbReference type="ARBA" id="ARBA00022670"/>
    </source>
</evidence>
<proteinExistence type="inferred from homology"/>
<accession>A0A1J5TYS6</accession>
<comment type="caution">
    <text evidence="12">The sequence shown here is derived from an EMBL/GenBank/DDBJ whole genome shotgun (WGS) entry which is preliminary data.</text>
</comment>
<dbReference type="InterPro" id="IPR001567">
    <property type="entry name" value="Pept_M3A_M3B_dom"/>
</dbReference>
<keyword evidence="5 9" id="KW-0862">Zinc</keyword>
<dbReference type="GO" id="GO:0046872">
    <property type="term" value="F:metal ion binding"/>
    <property type="evidence" value="ECO:0007669"/>
    <property type="project" value="UniProtKB-UniRule"/>
</dbReference>
<comment type="catalytic activity">
    <reaction evidence="7">
        <text>Hydrolysis of oligopeptides, with broad specificity. Gly or Ala commonly occur as P1 or P1' residues, but more distant residues are also important, as is shown by the fact that Z-Gly-Pro-Gly-|-Gly-Pro-Ala is cleaved, but not Z-(Gly)(5).</text>
        <dbReference type="EC" id="3.4.24.70"/>
    </reaction>
</comment>
<evidence type="ECO:0000313" key="12">
    <source>
        <dbReference type="EMBL" id="OIR25348.1"/>
    </source>
</evidence>
<dbReference type="InterPro" id="IPR024079">
    <property type="entry name" value="MetalloPept_cat_dom_sf"/>
</dbReference>
<dbReference type="GO" id="GO:0004222">
    <property type="term" value="F:metalloendopeptidase activity"/>
    <property type="evidence" value="ECO:0007669"/>
    <property type="project" value="UniProtKB-EC"/>
</dbReference>
<keyword evidence="6 9" id="KW-0482">Metalloprotease</keyword>
<evidence type="ECO:0000313" key="13">
    <source>
        <dbReference type="Proteomes" id="UP000182798"/>
    </source>
</evidence>
<dbReference type="GO" id="GO:0006508">
    <property type="term" value="P:proteolysis"/>
    <property type="evidence" value="ECO:0007669"/>
    <property type="project" value="UniProtKB-KW"/>
</dbReference>
<evidence type="ECO:0000256" key="7">
    <source>
        <dbReference type="ARBA" id="ARBA00024603"/>
    </source>
</evidence>
<keyword evidence="4 9" id="KW-0378">Hydrolase</keyword>
<dbReference type="PANTHER" id="PTHR43660">
    <property type="entry name" value="DIPEPTIDYL CARBOXYPEPTIDASE"/>
    <property type="match status" value="1"/>
</dbReference>
<dbReference type="InterPro" id="IPR045666">
    <property type="entry name" value="OpdA_N"/>
</dbReference>
<dbReference type="Gene3D" id="3.40.390.10">
    <property type="entry name" value="Collagenase (Catalytic Domain)"/>
    <property type="match status" value="1"/>
</dbReference>
<dbReference type="InterPro" id="IPR045090">
    <property type="entry name" value="Pept_M3A_M3B"/>
</dbReference>
<evidence type="ECO:0000256" key="1">
    <source>
        <dbReference type="ARBA" id="ARBA00006040"/>
    </source>
</evidence>
<evidence type="ECO:0000256" key="8">
    <source>
        <dbReference type="ARBA" id="ARBA00026100"/>
    </source>
</evidence>
<dbReference type="Pfam" id="PF01432">
    <property type="entry name" value="Peptidase_M3"/>
    <property type="match status" value="1"/>
</dbReference>
<evidence type="ECO:0000259" key="10">
    <source>
        <dbReference type="Pfam" id="PF01432"/>
    </source>
</evidence>
<dbReference type="AlphaFoldDB" id="A0A1J5TYS6"/>
<dbReference type="Pfam" id="PF19310">
    <property type="entry name" value="TOP_N"/>
    <property type="match status" value="1"/>
</dbReference>
<dbReference type="Gene3D" id="1.10.1370.40">
    <property type="match status" value="1"/>
</dbReference>
<name>A0A1J5TYS6_9GAMM</name>
<gene>
    <name evidence="12" type="ORF">BGC33_13225</name>
</gene>
<sequence length="647" mass="73461">MKNTFKQPDFHPKDIVTTVQTLIKEGLKVVDAAAKGKTWSEVIEPLDKFEFKFGQYISVNSHLNAVMFSEAFNTEYEKTLPLITNFYTEINSNKQLYQVYKNLLDTDLNKQQQHIIKESIKAFELSGVGLMGEKSTRFKAIKERLSILSNQFSKNSLMATNAWKKTVSKVDLKGYDEDKLAKVKSANGYEISLQAPIYMDVMAYADKRDLREEVYKAYVSRASEIGITDKKFDNKAIMDEILVLRLEMAKILGFEHYAQRSIAAKMVDSTEQVLEFLQDLVQRSKPQAEQELAELKAFSGMDLMPWDLAYYSEKLKQQKFGFKQSDLAPYFPEKQVLSGLFATIERLYQVHITVVNESCYHADVQVLDIINKAGLVGRIYLDTYAREDKRGGAWMADYQSLMGDNKPVAFVVCNLNSPSDGKPALFEFDEIVTLFHEFGHALHHILTTVKYPAAAGIAGVPWDGVELPSQYMEFFCYERVAVKLLSKHWQTGESLPDDLYDKFIASKNFQSALGMLRQCEFSLWDIKTHLEDRDTYAILDEIRKETALIPSINENRFLNTFGHIFSGGYAAGYFSYKWAEVLAADAYYYVQSQGGIGSNAANAFLKEILQVGGSLDFMAQYIKFRGKDPSIKALLKSNGIYAKGENG</sequence>
<dbReference type="OrthoDB" id="9773538at2"/>
<dbReference type="InterPro" id="IPR024077">
    <property type="entry name" value="Neurolysin/TOP_dom2"/>
</dbReference>
<feature type="domain" description="Peptidase M3A/M3B catalytic" evidence="10">
    <location>
        <begin position="201"/>
        <end position="639"/>
    </location>
</feature>
<dbReference type="FunFam" id="3.40.390.10:FF:000009">
    <property type="entry name" value="Oligopeptidase A"/>
    <property type="match status" value="1"/>
</dbReference>
<dbReference type="Proteomes" id="UP000182798">
    <property type="component" value="Unassembled WGS sequence"/>
</dbReference>